<organism evidence="2 3">
    <name type="scientific">Mycena rosella</name>
    <name type="common">Pink bonnet</name>
    <name type="synonym">Agaricus rosellus</name>
    <dbReference type="NCBI Taxonomy" id="1033263"/>
    <lineage>
        <taxon>Eukaryota</taxon>
        <taxon>Fungi</taxon>
        <taxon>Dikarya</taxon>
        <taxon>Basidiomycota</taxon>
        <taxon>Agaricomycotina</taxon>
        <taxon>Agaricomycetes</taxon>
        <taxon>Agaricomycetidae</taxon>
        <taxon>Agaricales</taxon>
        <taxon>Marasmiineae</taxon>
        <taxon>Mycenaceae</taxon>
        <taxon>Mycena</taxon>
    </lineage>
</organism>
<keyword evidence="3" id="KW-1185">Reference proteome</keyword>
<feature type="region of interest" description="Disordered" evidence="1">
    <location>
        <begin position="54"/>
        <end position="126"/>
    </location>
</feature>
<dbReference type="Proteomes" id="UP001221757">
    <property type="component" value="Unassembled WGS sequence"/>
</dbReference>
<dbReference type="EMBL" id="JARKIE010000640">
    <property type="protein sequence ID" value="KAJ7622962.1"/>
    <property type="molecule type" value="Genomic_DNA"/>
</dbReference>
<sequence>MHCRMPIRLVYPWGVSVGFCDEKGGCEEEEDVGREREHCTEAWRRAQSVLLQQYAPGRPLGKRTRDGEGGRAKDPPPQTHPQLVHVQRGPSSPRALVLGGGIIPSAGGEDSALEAGNGRAASGRTSTALISWPCDQA</sequence>
<accession>A0AAD7FIT5</accession>
<protein>
    <submittedName>
        <fullName evidence="2">Uncharacterized protein</fullName>
    </submittedName>
</protein>
<name>A0AAD7FIT5_MYCRO</name>
<proteinExistence type="predicted"/>
<evidence type="ECO:0000256" key="1">
    <source>
        <dbReference type="SAM" id="MobiDB-lite"/>
    </source>
</evidence>
<feature type="compositionally biased region" description="Basic and acidic residues" evidence="1">
    <location>
        <begin position="63"/>
        <end position="74"/>
    </location>
</feature>
<dbReference type="AlphaFoldDB" id="A0AAD7FIT5"/>
<evidence type="ECO:0000313" key="3">
    <source>
        <dbReference type="Proteomes" id="UP001221757"/>
    </source>
</evidence>
<evidence type="ECO:0000313" key="2">
    <source>
        <dbReference type="EMBL" id="KAJ7622962.1"/>
    </source>
</evidence>
<gene>
    <name evidence="2" type="ORF">B0H17DRAFT_1151539</name>
</gene>
<reference evidence="2" key="1">
    <citation type="submission" date="2023-03" db="EMBL/GenBank/DDBJ databases">
        <title>Massive genome expansion in bonnet fungi (Mycena s.s.) driven by repeated elements and novel gene families across ecological guilds.</title>
        <authorList>
            <consortium name="Lawrence Berkeley National Laboratory"/>
            <person name="Harder C.B."/>
            <person name="Miyauchi S."/>
            <person name="Viragh M."/>
            <person name="Kuo A."/>
            <person name="Thoen E."/>
            <person name="Andreopoulos B."/>
            <person name="Lu D."/>
            <person name="Skrede I."/>
            <person name="Drula E."/>
            <person name="Henrissat B."/>
            <person name="Morin E."/>
            <person name="Kohler A."/>
            <person name="Barry K."/>
            <person name="LaButti K."/>
            <person name="Morin E."/>
            <person name="Salamov A."/>
            <person name="Lipzen A."/>
            <person name="Mereny Z."/>
            <person name="Hegedus B."/>
            <person name="Baldrian P."/>
            <person name="Stursova M."/>
            <person name="Weitz H."/>
            <person name="Taylor A."/>
            <person name="Grigoriev I.V."/>
            <person name="Nagy L.G."/>
            <person name="Martin F."/>
            <person name="Kauserud H."/>
        </authorList>
    </citation>
    <scope>NUCLEOTIDE SEQUENCE</scope>
    <source>
        <strain evidence="2">CBHHK067</strain>
    </source>
</reference>
<comment type="caution">
    <text evidence="2">The sequence shown here is derived from an EMBL/GenBank/DDBJ whole genome shotgun (WGS) entry which is preliminary data.</text>
</comment>